<feature type="compositionally biased region" description="Basic and acidic residues" evidence="1">
    <location>
        <begin position="243"/>
        <end position="258"/>
    </location>
</feature>
<dbReference type="EMBL" id="CADEAL010000572">
    <property type="protein sequence ID" value="CAB1422286.1"/>
    <property type="molecule type" value="Genomic_DNA"/>
</dbReference>
<dbReference type="AlphaFoldDB" id="A0A9N7U069"/>
<evidence type="ECO:0000256" key="1">
    <source>
        <dbReference type="SAM" id="MobiDB-lite"/>
    </source>
</evidence>
<feature type="region of interest" description="Disordered" evidence="1">
    <location>
        <begin position="195"/>
        <end position="258"/>
    </location>
</feature>
<reference evidence="2" key="1">
    <citation type="submission" date="2020-03" db="EMBL/GenBank/DDBJ databases">
        <authorList>
            <person name="Weist P."/>
        </authorList>
    </citation>
    <scope>NUCLEOTIDE SEQUENCE</scope>
</reference>
<feature type="compositionally biased region" description="Basic and acidic residues" evidence="1">
    <location>
        <begin position="207"/>
        <end position="223"/>
    </location>
</feature>
<feature type="region of interest" description="Disordered" evidence="1">
    <location>
        <begin position="68"/>
        <end position="91"/>
    </location>
</feature>
<gene>
    <name evidence="2" type="ORF">PLEPLA_LOCUS10176</name>
</gene>
<dbReference type="Proteomes" id="UP001153269">
    <property type="component" value="Unassembled WGS sequence"/>
</dbReference>
<organism evidence="2 3">
    <name type="scientific">Pleuronectes platessa</name>
    <name type="common">European plaice</name>
    <dbReference type="NCBI Taxonomy" id="8262"/>
    <lineage>
        <taxon>Eukaryota</taxon>
        <taxon>Metazoa</taxon>
        <taxon>Chordata</taxon>
        <taxon>Craniata</taxon>
        <taxon>Vertebrata</taxon>
        <taxon>Euteleostomi</taxon>
        <taxon>Actinopterygii</taxon>
        <taxon>Neopterygii</taxon>
        <taxon>Teleostei</taxon>
        <taxon>Neoteleostei</taxon>
        <taxon>Acanthomorphata</taxon>
        <taxon>Carangaria</taxon>
        <taxon>Pleuronectiformes</taxon>
        <taxon>Pleuronectoidei</taxon>
        <taxon>Pleuronectidae</taxon>
        <taxon>Pleuronectes</taxon>
    </lineage>
</organism>
<protein>
    <submittedName>
        <fullName evidence="2">Uncharacterized protein</fullName>
    </submittedName>
</protein>
<feature type="region of interest" description="Disordered" evidence="1">
    <location>
        <begin position="161"/>
        <end position="183"/>
    </location>
</feature>
<sequence length="258" mass="29537">MSDILVREFRAQLNTALESVVRRAMCEIMMIFEGNLHAHRMELVNKGEEVAHLKIKLQKAEIKLTEREFGGDRGADKNTTQTKRREGNQREPEAMKKLIGQTAGVPEIDIQVPDDWCAPLGDEATTKREDACPSVRLRKLLIPLHRIPVIKQEVMIPAIDSQHQPSGARRSLRSSTINKKHQKSRTIILPVYKQELQHGTERSPNTKQEKKERHTCTVMSKEEEREDTTVTTERETVGNGFSRIRERTSVTESPQSER</sequence>
<name>A0A9N7U069_PLEPL</name>
<accession>A0A9N7U069</accession>
<comment type="caution">
    <text evidence="2">The sequence shown here is derived from an EMBL/GenBank/DDBJ whole genome shotgun (WGS) entry which is preliminary data.</text>
</comment>
<evidence type="ECO:0000313" key="2">
    <source>
        <dbReference type="EMBL" id="CAB1422286.1"/>
    </source>
</evidence>
<evidence type="ECO:0000313" key="3">
    <source>
        <dbReference type="Proteomes" id="UP001153269"/>
    </source>
</evidence>
<proteinExistence type="predicted"/>
<keyword evidence="3" id="KW-1185">Reference proteome</keyword>